<feature type="domain" description="Glycosyl transferase family 1" evidence="3">
    <location>
        <begin position="207"/>
        <end position="322"/>
    </location>
</feature>
<evidence type="ECO:0000259" key="3">
    <source>
        <dbReference type="Pfam" id="PF00534"/>
    </source>
</evidence>
<gene>
    <name evidence="5" type="ORF">GMA10_07060</name>
</gene>
<dbReference type="Gene3D" id="3.40.50.2000">
    <property type="entry name" value="Glycogen Phosphorylase B"/>
    <property type="match status" value="3"/>
</dbReference>
<dbReference type="CDD" id="cd03801">
    <property type="entry name" value="GT4_PimA-like"/>
    <property type="match status" value="2"/>
</dbReference>
<evidence type="ECO:0000256" key="2">
    <source>
        <dbReference type="ARBA" id="ARBA00022679"/>
    </source>
</evidence>
<keyword evidence="1" id="KW-0328">Glycosyltransferase</keyword>
<protein>
    <submittedName>
        <fullName evidence="5">Glycosyltransferase</fullName>
    </submittedName>
</protein>
<keyword evidence="2 5" id="KW-0808">Transferase</keyword>
<dbReference type="Proteomes" id="UP000462152">
    <property type="component" value="Unassembled WGS sequence"/>
</dbReference>
<dbReference type="InterPro" id="IPR028098">
    <property type="entry name" value="Glyco_trans_4-like_N"/>
</dbReference>
<dbReference type="EMBL" id="WOGT01000003">
    <property type="protein sequence ID" value="MUN54970.1"/>
    <property type="molecule type" value="Genomic_DNA"/>
</dbReference>
<evidence type="ECO:0000313" key="6">
    <source>
        <dbReference type="Proteomes" id="UP000462152"/>
    </source>
</evidence>
<dbReference type="AlphaFoldDB" id="A0A7K1LIP0"/>
<evidence type="ECO:0000259" key="4">
    <source>
        <dbReference type="Pfam" id="PF13439"/>
    </source>
</evidence>
<dbReference type="RefSeq" id="WP_129315085.1">
    <property type="nucleotide sequence ID" value="NZ_NOIQ01000003.1"/>
</dbReference>
<dbReference type="PANTHER" id="PTHR12526">
    <property type="entry name" value="GLYCOSYLTRANSFERASE"/>
    <property type="match status" value="1"/>
</dbReference>
<name>A0A7K1LIP0_9MICC</name>
<dbReference type="GO" id="GO:0016757">
    <property type="term" value="F:glycosyltransferase activity"/>
    <property type="evidence" value="ECO:0007669"/>
    <property type="project" value="UniProtKB-KW"/>
</dbReference>
<reference evidence="5 6" key="1">
    <citation type="submission" date="2019-12" db="EMBL/GenBank/DDBJ databases">
        <authorList>
            <person name="Li J."/>
            <person name="Shi Y."/>
            <person name="Xu G."/>
            <person name="Xiao D."/>
            <person name="Ran X."/>
        </authorList>
    </citation>
    <scope>NUCLEOTIDE SEQUENCE [LARGE SCALE GENOMIC DNA]</scope>
    <source>
        <strain evidence="5 6">JCM 15915</strain>
    </source>
</reference>
<proteinExistence type="predicted"/>
<dbReference type="Pfam" id="PF13439">
    <property type="entry name" value="Glyco_transf_4"/>
    <property type="match status" value="1"/>
</dbReference>
<keyword evidence="6" id="KW-1185">Reference proteome</keyword>
<organism evidence="5 6">
    <name type="scientific">Rothia koreensis</name>
    <dbReference type="NCBI Taxonomy" id="592378"/>
    <lineage>
        <taxon>Bacteria</taxon>
        <taxon>Bacillati</taxon>
        <taxon>Actinomycetota</taxon>
        <taxon>Actinomycetes</taxon>
        <taxon>Micrococcales</taxon>
        <taxon>Micrococcaceae</taxon>
        <taxon>Rothia</taxon>
    </lineage>
</organism>
<feature type="domain" description="Glycosyl transferase family 1" evidence="3">
    <location>
        <begin position="545"/>
        <end position="695"/>
    </location>
</feature>
<feature type="domain" description="Glycosyltransferase subfamily 4-like N-terminal" evidence="4">
    <location>
        <begin position="17"/>
        <end position="187"/>
    </location>
</feature>
<dbReference type="SUPFAM" id="SSF53756">
    <property type="entry name" value="UDP-Glycosyltransferase/glycogen phosphorylase"/>
    <property type="match status" value="2"/>
</dbReference>
<comment type="caution">
    <text evidence="5">The sequence shown here is derived from an EMBL/GenBank/DDBJ whole genome shotgun (WGS) entry which is preliminary data.</text>
</comment>
<evidence type="ECO:0000313" key="5">
    <source>
        <dbReference type="EMBL" id="MUN54970.1"/>
    </source>
</evidence>
<sequence>MAVGVPRVLWIVPVSEYGGVARHVLDVARAGLPGWDVTVLCPEGELATRLRDQGSRVIAGAFGPRAGFLRSARTLHRIVRGLRPHVVHTHLAYADVVAAAVIGGMKLAAVMPGVRPAPALVSTEHGIAPRGTTYQTSFRRARIMNLFHTARLRVTDGAIAVSASTRRLMVETWRARHVRVVRNGIDVPAVREAVDRERARIPRVRGPRYLTLSRLAPEKRIDAVIRAFAVVAAQEPSAVLRIAGEGPAEDDLVALARDLGVEKSVDFTGFLEPEAALAWTDVLVQVSEWENCSYTLLDAVAAGVAVVATDVGGNREILDDDALIPPEIIRDTSADHGWLLPDALLRTASFQIPAPRDDRLASLHEMVSGIVAAYPDPNRSEATTRNRASGRRLFLATNNGDIAGGEVMLFAMARAARDLGREVVVVAPTFPRDVVDRAEREGFPVHRITARNRVQYMLGLAAFGVTHRSDWIWCNGLVPSFALSGRPRRVVHLHQVPVGIRRPLCAIATIGAGTCLTPSPYTSDRVPGSRIFDNWVPEVSCRERRSRPEGTIRVGHLGRISPGKGVVTLADACARLIEEGMDLELNVAGGQRYVGRSEAATVDRALARVPGNRLNRTGNVPVGEFFDRVDLLVCGSTIPEAFGLVAAEAMSAGLPVVVSDAGSLPDVVGEGHPWIFVAGDVDSLAETLRRAIHALTTSDESVQAVIAAARERWRRKYSPEAAAVRMRQVLDELDVPA</sequence>
<dbReference type="OrthoDB" id="6286688at2"/>
<accession>A0A7K1LIP0</accession>
<dbReference type="PANTHER" id="PTHR12526:SF510">
    <property type="entry name" value="D-INOSITOL 3-PHOSPHATE GLYCOSYLTRANSFERASE"/>
    <property type="match status" value="1"/>
</dbReference>
<evidence type="ECO:0000256" key="1">
    <source>
        <dbReference type="ARBA" id="ARBA00022676"/>
    </source>
</evidence>
<dbReference type="InterPro" id="IPR001296">
    <property type="entry name" value="Glyco_trans_1"/>
</dbReference>
<dbReference type="Pfam" id="PF00534">
    <property type="entry name" value="Glycos_transf_1"/>
    <property type="match status" value="2"/>
</dbReference>